<dbReference type="Proteomes" id="UP000664288">
    <property type="component" value="Unassembled WGS sequence"/>
</dbReference>
<evidence type="ECO:0000256" key="3">
    <source>
        <dbReference type="ARBA" id="ARBA00022777"/>
    </source>
</evidence>
<keyword evidence="7" id="KW-1185">Reference proteome</keyword>
<proteinExistence type="inferred from homology"/>
<dbReference type="SUPFAM" id="SSF53613">
    <property type="entry name" value="Ribokinase-like"/>
    <property type="match status" value="1"/>
</dbReference>
<keyword evidence="3 4" id="KW-0418">Kinase</keyword>
<evidence type="ECO:0000256" key="1">
    <source>
        <dbReference type="ARBA" id="ARBA00010688"/>
    </source>
</evidence>
<dbReference type="GO" id="GO:0016301">
    <property type="term" value="F:kinase activity"/>
    <property type="evidence" value="ECO:0007669"/>
    <property type="project" value="UniProtKB-KW"/>
</dbReference>
<dbReference type="RefSeq" id="WP_207351365.1">
    <property type="nucleotide sequence ID" value="NZ_JAFMPY010000014.1"/>
</dbReference>
<keyword evidence="2 4" id="KW-0808">Transferase</keyword>
<gene>
    <name evidence="6" type="ORF">J1C47_13820</name>
</gene>
<evidence type="ECO:0000259" key="5">
    <source>
        <dbReference type="Pfam" id="PF00294"/>
    </source>
</evidence>
<dbReference type="InterPro" id="IPR002173">
    <property type="entry name" value="Carboh/pur_kinase_PfkB_CS"/>
</dbReference>
<organism evidence="6 7">
    <name type="scientific">Jiella sonneratiae</name>
    <dbReference type="NCBI Taxonomy" id="2816856"/>
    <lineage>
        <taxon>Bacteria</taxon>
        <taxon>Pseudomonadati</taxon>
        <taxon>Pseudomonadota</taxon>
        <taxon>Alphaproteobacteria</taxon>
        <taxon>Hyphomicrobiales</taxon>
        <taxon>Aurantimonadaceae</taxon>
        <taxon>Jiella</taxon>
    </lineage>
</organism>
<protein>
    <submittedName>
        <fullName evidence="6">Sugar kinase</fullName>
    </submittedName>
</protein>
<dbReference type="EMBL" id="JAFMPY010000014">
    <property type="protein sequence ID" value="MBO0904719.1"/>
    <property type="molecule type" value="Genomic_DNA"/>
</dbReference>
<dbReference type="PANTHER" id="PTHR10584:SF157">
    <property type="entry name" value="SULFOFRUCTOSE KINASE"/>
    <property type="match status" value="1"/>
</dbReference>
<sequence length="310" mass="31729">MTGLAPAFGERPSTVICLGLSAFDYIWQVERLPEGRSDKVRAPEFMTKGGGMAATAAVAVARLGGKAHFWGRAGEDREGAAMRDELAAEGVDVSGFRLFAGGRSSISGVFVDPAGERHIANFRGEKLPAAPDFLPLAEIAAAGAVLADPRWPEGAEAAFAAAREAGVPTVLDADVADRAVFEMLLPLTDHAVFSAPALAGFAGRDAEAALAEVAGYGCRIAAATLGGDGVLWREAGATARRPAFAVPVVDTTGAGDVFHGAYALAVAQGAATGDAIGFASAAAALKCTAPGGRRGIPTFDQTIKFWRDNS</sequence>
<name>A0ABS3J4W4_9HYPH</name>
<comment type="caution">
    <text evidence="6">The sequence shown here is derived from an EMBL/GenBank/DDBJ whole genome shotgun (WGS) entry which is preliminary data.</text>
</comment>
<dbReference type="InterPro" id="IPR002139">
    <property type="entry name" value="Ribo/fructo_kinase"/>
</dbReference>
<evidence type="ECO:0000313" key="7">
    <source>
        <dbReference type="Proteomes" id="UP000664288"/>
    </source>
</evidence>
<dbReference type="InterPro" id="IPR011611">
    <property type="entry name" value="PfkB_dom"/>
</dbReference>
<dbReference type="PANTHER" id="PTHR10584">
    <property type="entry name" value="SUGAR KINASE"/>
    <property type="match status" value="1"/>
</dbReference>
<reference evidence="6 7" key="1">
    <citation type="submission" date="2021-03" db="EMBL/GenBank/DDBJ databases">
        <title>Whole genome sequence of Jiella sp. MQZ13P-4.</title>
        <authorList>
            <person name="Tuo L."/>
        </authorList>
    </citation>
    <scope>NUCLEOTIDE SEQUENCE [LARGE SCALE GENOMIC DNA]</scope>
    <source>
        <strain evidence="6 7">MQZ13P-4</strain>
    </source>
</reference>
<dbReference type="PROSITE" id="PS00584">
    <property type="entry name" value="PFKB_KINASES_2"/>
    <property type="match status" value="1"/>
</dbReference>
<accession>A0ABS3J4W4</accession>
<evidence type="ECO:0000256" key="2">
    <source>
        <dbReference type="ARBA" id="ARBA00022679"/>
    </source>
</evidence>
<dbReference type="Pfam" id="PF00294">
    <property type="entry name" value="PfkB"/>
    <property type="match status" value="1"/>
</dbReference>
<comment type="similarity">
    <text evidence="1 4">Belongs to the carbohydrate kinase PfkB family.</text>
</comment>
<evidence type="ECO:0000313" key="6">
    <source>
        <dbReference type="EMBL" id="MBO0904719.1"/>
    </source>
</evidence>
<evidence type="ECO:0000256" key="4">
    <source>
        <dbReference type="RuleBase" id="RU003704"/>
    </source>
</evidence>
<dbReference type="InterPro" id="IPR029056">
    <property type="entry name" value="Ribokinase-like"/>
</dbReference>
<dbReference type="Gene3D" id="3.40.1190.20">
    <property type="match status" value="1"/>
</dbReference>
<feature type="domain" description="Carbohydrate kinase PfkB" evidence="5">
    <location>
        <begin position="15"/>
        <end position="298"/>
    </location>
</feature>
<dbReference type="PRINTS" id="PR00990">
    <property type="entry name" value="RIBOKINASE"/>
</dbReference>